<feature type="compositionally biased region" description="Pro residues" evidence="1">
    <location>
        <begin position="69"/>
        <end position="79"/>
    </location>
</feature>
<organism evidence="2 3">
    <name type="scientific">Terrimonas rubra</name>
    <dbReference type="NCBI Taxonomy" id="1035890"/>
    <lineage>
        <taxon>Bacteria</taxon>
        <taxon>Pseudomonadati</taxon>
        <taxon>Bacteroidota</taxon>
        <taxon>Chitinophagia</taxon>
        <taxon>Chitinophagales</taxon>
        <taxon>Chitinophagaceae</taxon>
        <taxon>Terrimonas</taxon>
    </lineage>
</organism>
<name>A0ABW6A479_9BACT</name>
<reference evidence="3" key="1">
    <citation type="journal article" date="2019" name="Int. J. Syst. Evol. Microbiol.">
        <title>The Global Catalogue of Microorganisms (GCM) 10K type strain sequencing project: providing services to taxonomists for standard genome sequencing and annotation.</title>
        <authorList>
            <consortium name="The Broad Institute Genomics Platform"/>
            <consortium name="The Broad Institute Genome Sequencing Center for Infectious Disease"/>
            <person name="Wu L."/>
            <person name="Ma J."/>
        </authorList>
    </citation>
    <scope>NUCLEOTIDE SEQUENCE [LARGE SCALE GENOMIC DNA]</scope>
    <source>
        <strain evidence="3">KCTC 23299</strain>
    </source>
</reference>
<dbReference type="RefSeq" id="WP_386098018.1">
    <property type="nucleotide sequence ID" value="NZ_JBHUOZ010000003.1"/>
</dbReference>
<feature type="region of interest" description="Disordered" evidence="1">
    <location>
        <begin position="63"/>
        <end position="86"/>
    </location>
</feature>
<dbReference type="Proteomes" id="UP001597511">
    <property type="component" value="Unassembled WGS sequence"/>
</dbReference>
<gene>
    <name evidence="2" type="ORF">ACFS6H_10360</name>
</gene>
<protein>
    <submittedName>
        <fullName evidence="2">Uncharacterized protein</fullName>
    </submittedName>
</protein>
<accession>A0ABW6A479</accession>
<evidence type="ECO:0000313" key="2">
    <source>
        <dbReference type="EMBL" id="MFD2920113.1"/>
    </source>
</evidence>
<evidence type="ECO:0000313" key="3">
    <source>
        <dbReference type="Proteomes" id="UP001597511"/>
    </source>
</evidence>
<evidence type="ECO:0000256" key="1">
    <source>
        <dbReference type="SAM" id="MobiDB-lite"/>
    </source>
</evidence>
<comment type="caution">
    <text evidence="2">The sequence shown here is derived from an EMBL/GenBank/DDBJ whole genome shotgun (WGS) entry which is preliminary data.</text>
</comment>
<keyword evidence="3" id="KW-1185">Reference proteome</keyword>
<sequence>MSLNNIQLPSALVADLYPHSLIQDADAKIMQPAQAIAPVVTNNEKEITPTPVMPVAAPQNTLPAAPVAQPAPAPTPAPVSPAADAPQWKSLGQNARNILILVNNPGITFLPDEELAFLTQMLQACKLSLGDVALLNLAQYTQTGYQQILQQFNSKTVFLFGVSPGEWELPINFPAFQVQQFDGRKFLHSPGLGEMMNDKLLKTKLWASLKAILGL</sequence>
<proteinExistence type="predicted"/>
<dbReference type="EMBL" id="JBHUOZ010000003">
    <property type="protein sequence ID" value="MFD2920113.1"/>
    <property type="molecule type" value="Genomic_DNA"/>
</dbReference>